<name>A0ABS6ER01_9FIRM</name>
<evidence type="ECO:0000256" key="8">
    <source>
        <dbReference type="ARBA" id="ARBA00023163"/>
    </source>
</evidence>
<dbReference type="PANTHER" id="PTHR32248:SF4">
    <property type="entry name" value="RNA POLYMERASE SIGMA-54 FACTOR"/>
    <property type="match status" value="1"/>
</dbReference>
<comment type="caution">
    <text evidence="11">The sequence shown here is derived from an EMBL/GenBank/DDBJ whole genome shotgun (WGS) entry which is preliminary data.</text>
</comment>
<evidence type="ECO:0000256" key="3">
    <source>
        <dbReference type="ARBA" id="ARBA00022679"/>
    </source>
</evidence>
<evidence type="ECO:0000259" key="10">
    <source>
        <dbReference type="Pfam" id="PF04963"/>
    </source>
</evidence>
<dbReference type="InterPro" id="IPR007634">
    <property type="entry name" value="RNA_pol_sigma_54_DNA-bd"/>
</dbReference>
<keyword evidence="7" id="KW-0238">DNA-binding</keyword>
<keyword evidence="12" id="KW-1185">Reference proteome</keyword>
<evidence type="ECO:0000259" key="9">
    <source>
        <dbReference type="Pfam" id="PF04552"/>
    </source>
</evidence>
<dbReference type="InterPro" id="IPR007046">
    <property type="entry name" value="RNA_pol_sigma_54_core-bd"/>
</dbReference>
<proteinExistence type="inferred from homology"/>
<dbReference type="EMBL" id="JAHLQI010000002">
    <property type="protein sequence ID" value="MBU5490127.1"/>
    <property type="molecule type" value="Genomic_DNA"/>
</dbReference>
<gene>
    <name evidence="11" type="ORF">KQI75_05750</name>
</gene>
<reference evidence="11 12" key="1">
    <citation type="submission" date="2021-06" db="EMBL/GenBank/DDBJ databases">
        <authorList>
            <person name="Sun Q."/>
            <person name="Li D."/>
        </authorList>
    </citation>
    <scope>NUCLEOTIDE SEQUENCE [LARGE SCALE GENOMIC DNA]</scope>
    <source>
        <strain evidence="11 12">MSJd-7</strain>
    </source>
</reference>
<organism evidence="11 12">
    <name type="scientific">Butyricicoccus intestinisimiae</name>
    <dbReference type="NCBI Taxonomy" id="2841509"/>
    <lineage>
        <taxon>Bacteria</taxon>
        <taxon>Bacillati</taxon>
        <taxon>Bacillota</taxon>
        <taxon>Clostridia</taxon>
        <taxon>Eubacteriales</taxon>
        <taxon>Butyricicoccaceae</taxon>
        <taxon>Butyricicoccus</taxon>
    </lineage>
</organism>
<protein>
    <submittedName>
        <fullName evidence="11">Uncharacterized protein</fullName>
    </submittedName>
</protein>
<feature type="domain" description="RNA polymerase sigma factor 54 core-binding" evidence="10">
    <location>
        <begin position="7"/>
        <end position="44"/>
    </location>
</feature>
<evidence type="ECO:0000313" key="12">
    <source>
        <dbReference type="Proteomes" id="UP000783588"/>
    </source>
</evidence>
<comment type="similarity">
    <text evidence="1">Belongs to the sigma-54 factor family.</text>
</comment>
<evidence type="ECO:0000256" key="4">
    <source>
        <dbReference type="ARBA" id="ARBA00022695"/>
    </source>
</evidence>
<dbReference type="Pfam" id="PF04552">
    <property type="entry name" value="Sigma54_DBD"/>
    <property type="match status" value="1"/>
</dbReference>
<dbReference type="Proteomes" id="UP000783588">
    <property type="component" value="Unassembled WGS sequence"/>
</dbReference>
<keyword evidence="4" id="KW-0548">Nucleotidyltransferase</keyword>
<keyword evidence="5" id="KW-0805">Transcription regulation</keyword>
<evidence type="ECO:0000256" key="7">
    <source>
        <dbReference type="ARBA" id="ARBA00023125"/>
    </source>
</evidence>
<keyword evidence="2" id="KW-0240">DNA-directed RNA polymerase</keyword>
<keyword evidence="6" id="KW-0731">Sigma factor</keyword>
<accession>A0ABS6ER01</accession>
<dbReference type="Pfam" id="PF04963">
    <property type="entry name" value="Sigma54_CBD"/>
    <property type="match status" value="1"/>
</dbReference>
<keyword evidence="8" id="KW-0804">Transcription</keyword>
<sequence>MNGLGVRSETPYILPDFYITEENGQLHIIMNDYYLPKIIIDPTYQQIIQSGTLDKSDQEYIQKNYKEAEEIVNFISYRKSTMQKVMQYILHAQKAFFLSGPGHRTAMNNAHKRA</sequence>
<evidence type="ECO:0000256" key="1">
    <source>
        <dbReference type="ARBA" id="ARBA00008798"/>
    </source>
</evidence>
<evidence type="ECO:0000313" key="11">
    <source>
        <dbReference type="EMBL" id="MBU5490127.1"/>
    </source>
</evidence>
<evidence type="ECO:0000256" key="5">
    <source>
        <dbReference type="ARBA" id="ARBA00023015"/>
    </source>
</evidence>
<dbReference type="RefSeq" id="WP_216469769.1">
    <property type="nucleotide sequence ID" value="NZ_JAHLQI010000002.1"/>
</dbReference>
<keyword evidence="3" id="KW-0808">Transferase</keyword>
<feature type="domain" description="RNA polymerase sigma factor 54 DNA-binding" evidence="9">
    <location>
        <begin position="58"/>
        <end position="108"/>
    </location>
</feature>
<evidence type="ECO:0000256" key="6">
    <source>
        <dbReference type="ARBA" id="ARBA00023082"/>
    </source>
</evidence>
<dbReference type="PANTHER" id="PTHR32248">
    <property type="entry name" value="RNA POLYMERASE SIGMA-54 FACTOR"/>
    <property type="match status" value="1"/>
</dbReference>
<dbReference type="InterPro" id="IPR000394">
    <property type="entry name" value="RNA_pol_sigma_54"/>
</dbReference>
<evidence type="ECO:0000256" key="2">
    <source>
        <dbReference type="ARBA" id="ARBA00022478"/>
    </source>
</evidence>